<dbReference type="GeneID" id="112689952"/>
<dbReference type="SUPFAM" id="SSF47769">
    <property type="entry name" value="SAM/Pointed domain"/>
    <property type="match status" value="1"/>
</dbReference>
<reference evidence="3" key="1">
    <citation type="submission" date="2025-08" db="UniProtKB">
        <authorList>
            <consortium name="RefSeq"/>
        </authorList>
    </citation>
    <scope>IDENTIFICATION</scope>
    <source>
        <tissue evidence="3">Whole body</tissue>
    </source>
</reference>
<evidence type="ECO:0000313" key="3">
    <source>
        <dbReference type="RefSeq" id="XP_025419620.1"/>
    </source>
</evidence>
<dbReference type="Gene3D" id="1.10.150.50">
    <property type="entry name" value="Transcription Factor, Ets-1"/>
    <property type="match status" value="1"/>
</dbReference>
<dbReference type="Proteomes" id="UP000694846">
    <property type="component" value="Unplaced"/>
</dbReference>
<organism evidence="2 3">
    <name type="scientific">Sipha flava</name>
    <name type="common">yellow sugarcane aphid</name>
    <dbReference type="NCBI Taxonomy" id="143950"/>
    <lineage>
        <taxon>Eukaryota</taxon>
        <taxon>Metazoa</taxon>
        <taxon>Ecdysozoa</taxon>
        <taxon>Arthropoda</taxon>
        <taxon>Hexapoda</taxon>
        <taxon>Insecta</taxon>
        <taxon>Pterygota</taxon>
        <taxon>Neoptera</taxon>
        <taxon>Paraneoptera</taxon>
        <taxon>Hemiptera</taxon>
        <taxon>Sternorrhyncha</taxon>
        <taxon>Aphidomorpha</taxon>
        <taxon>Aphidoidea</taxon>
        <taxon>Aphididae</taxon>
        <taxon>Sipha</taxon>
    </lineage>
</organism>
<proteinExistence type="predicted"/>
<evidence type="ECO:0000259" key="1">
    <source>
        <dbReference type="Pfam" id="PF00536"/>
    </source>
</evidence>
<protein>
    <submittedName>
        <fullName evidence="3">Uncharacterized protein LOC112689952</fullName>
    </submittedName>
</protein>
<dbReference type="RefSeq" id="XP_025419620.1">
    <property type="nucleotide sequence ID" value="XM_025563835.1"/>
</dbReference>
<dbReference type="InterPro" id="IPR001660">
    <property type="entry name" value="SAM"/>
</dbReference>
<accession>A0A8B8GA35</accession>
<dbReference type="InterPro" id="IPR013761">
    <property type="entry name" value="SAM/pointed_sf"/>
</dbReference>
<gene>
    <name evidence="3" type="primary">LOC112689952</name>
</gene>
<evidence type="ECO:0000313" key="2">
    <source>
        <dbReference type="Proteomes" id="UP000694846"/>
    </source>
</evidence>
<feature type="domain" description="SAM" evidence="1">
    <location>
        <begin position="4"/>
        <end position="53"/>
    </location>
</feature>
<dbReference type="OrthoDB" id="3598281at2759"/>
<keyword evidence="2" id="KW-1185">Reference proteome</keyword>
<dbReference type="CDD" id="cd09487">
    <property type="entry name" value="SAM_superfamily"/>
    <property type="match status" value="1"/>
</dbReference>
<dbReference type="Pfam" id="PF00536">
    <property type="entry name" value="SAM_1"/>
    <property type="match status" value="1"/>
</dbReference>
<dbReference type="AlphaFoldDB" id="A0A8B8GA35"/>
<name>A0A8B8GA35_9HEMI</name>
<sequence>MLMLRAWDLEQYIDVFQNEGKDITCLNILTEDMMKELVPKIGHRAKLKANVDEWRKVLDLTNDTQTTFMMDISSPLNLDVESPTTLSLGSDTGFILSPSDSDISITPLDSSVNQ</sequence>